<feature type="transmembrane region" description="Helical" evidence="16">
    <location>
        <begin position="16"/>
        <end position="39"/>
    </location>
</feature>
<dbReference type="GO" id="GO:0035197">
    <property type="term" value="F:siRNA binding"/>
    <property type="evidence" value="ECO:0007669"/>
    <property type="project" value="Ensembl"/>
</dbReference>
<reference evidence="18" key="3">
    <citation type="submission" date="2025-09" db="UniProtKB">
        <authorList>
            <consortium name="Ensembl"/>
        </authorList>
    </citation>
    <scope>IDENTIFICATION</scope>
</reference>
<dbReference type="SMART" id="SM00369">
    <property type="entry name" value="LRR_TYP"/>
    <property type="match status" value="14"/>
</dbReference>
<dbReference type="GO" id="GO:0005783">
    <property type="term" value="C:endoplasmic reticulum"/>
    <property type="evidence" value="ECO:0007669"/>
    <property type="project" value="Ensembl"/>
</dbReference>
<reference evidence="18" key="2">
    <citation type="submission" date="2025-08" db="UniProtKB">
        <authorList>
            <consortium name="Ensembl"/>
        </authorList>
    </citation>
    <scope>IDENTIFICATION</scope>
</reference>
<evidence type="ECO:0000256" key="14">
    <source>
        <dbReference type="ARBA" id="ARBA00023198"/>
    </source>
</evidence>
<dbReference type="Gene3D" id="3.40.50.10140">
    <property type="entry name" value="Toll/interleukin-1 receptor homology (TIR) domain"/>
    <property type="match status" value="1"/>
</dbReference>
<evidence type="ECO:0000313" key="18">
    <source>
        <dbReference type="Ensembl" id="ENSACAP00000001544.3"/>
    </source>
</evidence>
<dbReference type="AlphaFoldDB" id="G1K9P0"/>
<dbReference type="PRINTS" id="PR00019">
    <property type="entry name" value="LEURICHRPT"/>
</dbReference>
<evidence type="ECO:0000256" key="1">
    <source>
        <dbReference type="ARBA" id="ARBA00004177"/>
    </source>
</evidence>
<evidence type="ECO:0000256" key="10">
    <source>
        <dbReference type="ARBA" id="ARBA00022989"/>
    </source>
</evidence>
<dbReference type="SMART" id="SM00255">
    <property type="entry name" value="TIR"/>
    <property type="match status" value="1"/>
</dbReference>
<protein>
    <submittedName>
        <fullName evidence="18">Toll like receptor 7</fullName>
    </submittedName>
</protein>
<dbReference type="PANTHER" id="PTHR47410:SF2">
    <property type="entry name" value="TOLL-LIKE RECEPTOR 7"/>
    <property type="match status" value="1"/>
</dbReference>
<dbReference type="PROSITE" id="PS50104">
    <property type="entry name" value="TIR"/>
    <property type="match status" value="1"/>
</dbReference>
<evidence type="ECO:0000256" key="9">
    <source>
        <dbReference type="ARBA" id="ARBA00022859"/>
    </source>
</evidence>
<keyword evidence="5 16" id="KW-0812">Transmembrane</keyword>
<dbReference type="GO" id="GO:0007249">
    <property type="term" value="P:canonical NF-kappaB signal transduction"/>
    <property type="evidence" value="ECO:0000318"/>
    <property type="project" value="GO_Central"/>
</dbReference>
<comment type="subcellular location">
    <subcellularLocation>
        <location evidence="15">Endomembrane system</location>
        <topology evidence="15">Single-pass type I membrane protein</topology>
    </subcellularLocation>
    <subcellularLocation>
        <location evidence="1">Endosome</location>
    </subcellularLocation>
</comment>
<keyword evidence="8" id="KW-0967">Endosome</keyword>
<keyword evidence="12" id="KW-0675">Receptor</keyword>
<dbReference type="GO" id="GO:0071260">
    <property type="term" value="P:cellular response to mechanical stimulus"/>
    <property type="evidence" value="ECO:0007669"/>
    <property type="project" value="Ensembl"/>
</dbReference>
<dbReference type="GO" id="GO:0045944">
    <property type="term" value="P:positive regulation of transcription by RNA polymerase II"/>
    <property type="evidence" value="ECO:0007669"/>
    <property type="project" value="Ensembl"/>
</dbReference>
<keyword evidence="9" id="KW-0391">Immunity</keyword>
<organism evidence="18 19">
    <name type="scientific">Anolis carolinensis</name>
    <name type="common">Green anole</name>
    <name type="synonym">American chameleon</name>
    <dbReference type="NCBI Taxonomy" id="28377"/>
    <lineage>
        <taxon>Eukaryota</taxon>
        <taxon>Metazoa</taxon>
        <taxon>Chordata</taxon>
        <taxon>Craniata</taxon>
        <taxon>Vertebrata</taxon>
        <taxon>Euteleostomi</taxon>
        <taxon>Lepidosauria</taxon>
        <taxon>Squamata</taxon>
        <taxon>Bifurcata</taxon>
        <taxon>Unidentata</taxon>
        <taxon>Episquamata</taxon>
        <taxon>Toxicofera</taxon>
        <taxon>Iguania</taxon>
        <taxon>Dactyloidae</taxon>
        <taxon>Anolis</taxon>
    </lineage>
</organism>
<dbReference type="GO" id="GO:0034154">
    <property type="term" value="P:toll-like receptor 7 signaling pathway"/>
    <property type="evidence" value="ECO:0000318"/>
    <property type="project" value="GO_Central"/>
</dbReference>
<dbReference type="GO" id="GO:0032729">
    <property type="term" value="P:positive regulation of type II interferon production"/>
    <property type="evidence" value="ECO:0007669"/>
    <property type="project" value="Ensembl"/>
</dbReference>
<dbReference type="Pfam" id="PF13855">
    <property type="entry name" value="LRR_8"/>
    <property type="match status" value="4"/>
</dbReference>
<feature type="transmembrane region" description="Helical" evidence="16">
    <location>
        <begin position="848"/>
        <end position="872"/>
    </location>
</feature>
<keyword evidence="14" id="KW-0395">Inflammatory response</keyword>
<evidence type="ECO:0000256" key="16">
    <source>
        <dbReference type="SAM" id="Phobius"/>
    </source>
</evidence>
<evidence type="ECO:0000256" key="4">
    <source>
        <dbReference type="ARBA" id="ARBA00022614"/>
    </source>
</evidence>
<dbReference type="GO" id="GO:0032727">
    <property type="term" value="P:positive regulation of interferon-alpha production"/>
    <property type="evidence" value="ECO:0007669"/>
    <property type="project" value="Ensembl"/>
</dbReference>
<dbReference type="GO" id="GO:0043123">
    <property type="term" value="P:positive regulation of canonical NF-kappaB signal transduction"/>
    <property type="evidence" value="ECO:0007669"/>
    <property type="project" value="Ensembl"/>
</dbReference>
<dbReference type="PANTHER" id="PTHR47410">
    <property type="entry name" value="TOLL-LIKE RECEPTOR 7-RELATED"/>
    <property type="match status" value="1"/>
</dbReference>
<dbReference type="GO" id="GO:0006954">
    <property type="term" value="P:inflammatory response"/>
    <property type="evidence" value="ECO:0007669"/>
    <property type="project" value="UniProtKB-KW"/>
</dbReference>
<dbReference type="OrthoDB" id="10006997at2759"/>
<dbReference type="PROSITE" id="PS51450">
    <property type="entry name" value="LRR"/>
    <property type="match status" value="2"/>
</dbReference>
<dbReference type="eggNOG" id="KOG4641">
    <property type="taxonomic scope" value="Eukaryota"/>
</dbReference>
<feature type="domain" description="TIR" evidence="17">
    <location>
        <begin position="896"/>
        <end position="1040"/>
    </location>
</feature>
<reference evidence="18 19" key="1">
    <citation type="submission" date="2009-12" db="EMBL/GenBank/DDBJ databases">
        <title>The Genome Sequence of Anolis carolinensis (Green Anole Lizard).</title>
        <authorList>
            <consortium name="The Genome Sequencing Platform"/>
            <person name="Di Palma F."/>
            <person name="Alfoldi J."/>
            <person name="Heiman D."/>
            <person name="Young S."/>
            <person name="Grabherr M."/>
            <person name="Johnson J."/>
            <person name="Lander E.S."/>
            <person name="Lindblad-Toh K."/>
        </authorList>
    </citation>
    <scope>NUCLEOTIDE SEQUENCE [LARGE SCALE GENOMIC DNA]</scope>
    <source>
        <strain evidence="18 19">JBL SC #1</strain>
    </source>
</reference>
<evidence type="ECO:0000256" key="2">
    <source>
        <dbReference type="ARBA" id="ARBA00009634"/>
    </source>
</evidence>
<evidence type="ECO:0000259" key="17">
    <source>
        <dbReference type="PROSITE" id="PS50104"/>
    </source>
</evidence>
<dbReference type="Ensembl" id="ENSACAT00000001581.4">
    <property type="protein sequence ID" value="ENSACAP00000001544.3"/>
    <property type="gene ID" value="ENSACAG00000001655.4"/>
</dbReference>
<evidence type="ECO:0000256" key="11">
    <source>
        <dbReference type="ARBA" id="ARBA00023136"/>
    </source>
</evidence>
<dbReference type="InterPro" id="IPR000157">
    <property type="entry name" value="TIR_dom"/>
</dbReference>
<evidence type="ECO:0000256" key="13">
    <source>
        <dbReference type="ARBA" id="ARBA00023180"/>
    </source>
</evidence>
<dbReference type="GO" id="GO:0005768">
    <property type="term" value="C:endosome"/>
    <property type="evidence" value="ECO:0007669"/>
    <property type="project" value="UniProtKB-SubCell"/>
</dbReference>
<dbReference type="HOGENOM" id="CLU_006000_2_0_1"/>
<evidence type="ECO:0000256" key="5">
    <source>
        <dbReference type="ARBA" id="ARBA00022692"/>
    </source>
</evidence>
<name>G1K9P0_ANOCA</name>
<dbReference type="Gene3D" id="3.80.10.10">
    <property type="entry name" value="Ribonuclease Inhibitor"/>
    <property type="match status" value="1"/>
</dbReference>
<dbReference type="CTD" id="51284"/>
<dbReference type="GeneID" id="100563333"/>
<dbReference type="GO" id="GO:0034158">
    <property type="term" value="P:toll-like receptor 8 signaling pathway"/>
    <property type="evidence" value="ECO:0007669"/>
    <property type="project" value="Ensembl"/>
</dbReference>
<keyword evidence="10 16" id="KW-1133">Transmembrane helix</keyword>
<dbReference type="GO" id="GO:0032757">
    <property type="term" value="P:positive regulation of interleukin-8 production"/>
    <property type="evidence" value="ECO:0007669"/>
    <property type="project" value="Ensembl"/>
</dbReference>
<dbReference type="Pfam" id="PF01582">
    <property type="entry name" value="TIR"/>
    <property type="match status" value="1"/>
</dbReference>
<evidence type="ECO:0000256" key="8">
    <source>
        <dbReference type="ARBA" id="ARBA00022753"/>
    </source>
</evidence>
<keyword evidence="13" id="KW-0325">Glycoprotein</keyword>
<dbReference type="Proteomes" id="UP000001646">
    <property type="component" value="Chromosome 3"/>
</dbReference>
<evidence type="ECO:0000313" key="19">
    <source>
        <dbReference type="Proteomes" id="UP000001646"/>
    </source>
</evidence>
<dbReference type="SMART" id="SM00082">
    <property type="entry name" value="LRRCT"/>
    <property type="match status" value="1"/>
</dbReference>
<dbReference type="GO" id="GO:0051607">
    <property type="term" value="P:defense response to virus"/>
    <property type="evidence" value="ECO:0000318"/>
    <property type="project" value="GO_Central"/>
</dbReference>
<gene>
    <name evidence="18" type="primary">TLR7</name>
</gene>
<keyword evidence="7" id="KW-0677">Repeat</keyword>
<dbReference type="GO" id="GO:0032728">
    <property type="term" value="P:positive regulation of interferon-beta production"/>
    <property type="evidence" value="ECO:0007669"/>
    <property type="project" value="Ensembl"/>
</dbReference>
<dbReference type="GO" id="GO:0038187">
    <property type="term" value="F:pattern recognition receptor activity"/>
    <property type="evidence" value="ECO:0000318"/>
    <property type="project" value="GO_Central"/>
</dbReference>
<dbReference type="GO" id="GO:0032755">
    <property type="term" value="P:positive regulation of interleukin-6 production"/>
    <property type="evidence" value="ECO:0000318"/>
    <property type="project" value="GO_Central"/>
</dbReference>
<dbReference type="GeneTree" id="ENSGT00940000159771"/>
<dbReference type="SMART" id="SM00364">
    <property type="entry name" value="LRR_BAC"/>
    <property type="match status" value="5"/>
</dbReference>
<accession>G1K9P0</accession>
<keyword evidence="3" id="KW-0399">Innate immunity</keyword>
<dbReference type="GO" id="GO:0002224">
    <property type="term" value="P:toll-like receptor signaling pathway"/>
    <property type="evidence" value="ECO:0000318"/>
    <property type="project" value="GO_Central"/>
</dbReference>
<dbReference type="SMART" id="SM00365">
    <property type="entry name" value="LRR_SD22"/>
    <property type="match status" value="8"/>
</dbReference>
<dbReference type="InParanoid" id="G1K9P0"/>
<dbReference type="Pfam" id="PF12799">
    <property type="entry name" value="LRR_4"/>
    <property type="match status" value="1"/>
</dbReference>
<dbReference type="GO" id="GO:0050729">
    <property type="term" value="P:positive regulation of inflammatory response"/>
    <property type="evidence" value="ECO:0007669"/>
    <property type="project" value="Ensembl"/>
</dbReference>
<dbReference type="SUPFAM" id="SSF52058">
    <property type="entry name" value="L domain-like"/>
    <property type="match status" value="3"/>
</dbReference>
<keyword evidence="19" id="KW-1185">Reference proteome</keyword>
<evidence type="ECO:0000256" key="7">
    <source>
        <dbReference type="ARBA" id="ARBA00022737"/>
    </source>
</evidence>
<dbReference type="KEGG" id="acs:100563333"/>
<evidence type="ECO:0000256" key="12">
    <source>
        <dbReference type="ARBA" id="ARBA00023170"/>
    </source>
</evidence>
<dbReference type="InterPro" id="IPR003591">
    <property type="entry name" value="Leu-rich_rpt_typical-subtyp"/>
</dbReference>
<dbReference type="Bgee" id="ENSACAG00000001655">
    <property type="expression patterns" value="Expressed in adrenal gland and 7 other cell types or tissues"/>
</dbReference>
<proteinExistence type="inferred from homology"/>
<keyword evidence="6" id="KW-0732">Signal</keyword>
<dbReference type="SUPFAM" id="SSF52200">
    <property type="entry name" value="Toll/Interleukin receptor TIR domain"/>
    <property type="match status" value="1"/>
</dbReference>
<keyword evidence="4" id="KW-0433">Leucine-rich repeat</keyword>
<dbReference type="FunFam" id="3.40.50.10140:FF:000003">
    <property type="entry name" value="Toll-like receptor 7"/>
    <property type="match status" value="1"/>
</dbReference>
<dbReference type="GO" id="GO:0003727">
    <property type="term" value="F:single-stranded RNA binding"/>
    <property type="evidence" value="ECO:0007669"/>
    <property type="project" value="Ensembl"/>
</dbReference>
<dbReference type="InterPro" id="IPR032675">
    <property type="entry name" value="LRR_dom_sf"/>
</dbReference>
<dbReference type="InterPro" id="IPR001611">
    <property type="entry name" value="Leu-rich_rpt"/>
</dbReference>
<evidence type="ECO:0000256" key="3">
    <source>
        <dbReference type="ARBA" id="ARBA00022588"/>
    </source>
</evidence>
<dbReference type="GO" id="GO:0003725">
    <property type="term" value="F:double-stranded RNA binding"/>
    <property type="evidence" value="ECO:0007669"/>
    <property type="project" value="Ensembl"/>
</dbReference>
<dbReference type="GO" id="GO:0032009">
    <property type="term" value="C:early phagosome"/>
    <property type="evidence" value="ECO:0007669"/>
    <property type="project" value="Ensembl"/>
</dbReference>
<dbReference type="GO" id="GO:0060907">
    <property type="term" value="P:positive regulation of macrophage cytokine production"/>
    <property type="evidence" value="ECO:0007669"/>
    <property type="project" value="Ensembl"/>
</dbReference>
<dbReference type="GO" id="GO:0032722">
    <property type="term" value="P:positive regulation of chemokine production"/>
    <property type="evidence" value="ECO:0007669"/>
    <property type="project" value="Ensembl"/>
</dbReference>
<dbReference type="RefSeq" id="XP_003218898.2">
    <property type="nucleotide sequence ID" value="XM_003218850.4"/>
</dbReference>
<dbReference type="GO" id="GO:0045087">
    <property type="term" value="P:innate immune response"/>
    <property type="evidence" value="ECO:0007669"/>
    <property type="project" value="UniProtKB-KW"/>
</dbReference>
<dbReference type="InterPro" id="IPR000483">
    <property type="entry name" value="Cys-rich_flank_reg_C"/>
</dbReference>
<dbReference type="GO" id="GO:0070305">
    <property type="term" value="P:response to cGMP"/>
    <property type="evidence" value="ECO:0007669"/>
    <property type="project" value="Ensembl"/>
</dbReference>
<dbReference type="InterPro" id="IPR025875">
    <property type="entry name" value="Leu-rich_rpt_4"/>
</dbReference>
<dbReference type="GO" id="GO:0098586">
    <property type="term" value="P:cellular response to virus"/>
    <property type="evidence" value="ECO:0007669"/>
    <property type="project" value="Ensembl"/>
</dbReference>
<dbReference type="GO" id="GO:0043235">
    <property type="term" value="C:receptor complex"/>
    <property type="evidence" value="ECO:0007669"/>
    <property type="project" value="Ensembl"/>
</dbReference>
<comment type="similarity">
    <text evidence="2">Belongs to the Toll-like receptor family.</text>
</comment>
<dbReference type="SMR" id="G1K9P0"/>
<dbReference type="InterPro" id="IPR035897">
    <property type="entry name" value="Toll_tir_struct_dom_sf"/>
</dbReference>
<sequence length="1056" mass="122185">MSKMAIYPWYIISRRVLFMIQLVFFMTSLLPMMIPAIWYPKTLPCIVTNTTKGYVTVDCSEQHLRVFPDGIPSEVTNLSLTINDIHNIDPSNFEKFKNLLEIDFRCNCLPPKLGPQDHVCNTKLKIETHSFANLFQLKSLYLDGNQLSAIPRGLPPNLLLLSLEVNNIFSIHEDDFIELGKLESLFLGKNCYYRNACNTSFFINETAFRNLKALRLLSLKANNISTVPKNLPSTLTELSLYNNAIRNISEHDLSGLHNLETLDLSGNCPRCHNAPYNCTECPKNTSIEIHPNAFDSLKQLRILRLHSTSLRAVKSQWFYHTKKLEVLDLSQNYLANEIEKADFLNYLPNLINLDLSFNFDLGAYRSHLSLSKTFSNLTNLQTLRLRGFVFKELDGSTINNLISLKNLRVLDFGTNFIRNVDLTLFNKLPALNVINLSFNKISLFSNDANGRCYSGPEPSPDRNDRFLLQDMHYFMYDEYSRSCKSKNKEVTYSFPFTTEAACRNYGKTLDLSRNNIFFITASDFQQLTYLKCLNLSSNAMSQTLNGTEFKYLPRLKYLDFSDNRVDLLYPNAFEGLRELEVLNLSDNSHYFKAEGITHMLGFTSNLTSLTTLIMNGNEISTSTEKGMASNSLKTLEFKRNHLDVLWKDDYYSFFKNLTNLENLDISENSLTFLRPDVFDGLPSSLRELRLASNKMKYFRWDKLQVLEKLEVLDLSNNQLTTVPYELSNCSKTLKKLILQNNNIKRLTDNFLQNAVTLKYLDLSFNKIKTLRNSSFPKDVINNLETLLLHGNPFKCNCDLVWFVWWVNQTSVTIPFLATDVTCTGPGTWRGKSVVYLDLETCELDFSQILYLSSVSAIMFVMIITTISQLYFWDMWYLYHFFAASLKGYKRLFSSDIVYDAFIAYDKRDAAVSEWVLKELVEKLEDEREKQFNLCLEERDWLPGEPVLTNLSESIQVSRKTVFVLTNKYIASGNFRMAFYLAHQRLMDEKVDVIILIFLEKVLQMSKCLRLRKILCSQSVLEWPTNPRSQCYFWHCLRNSLTANHDTSYSKLFKEMV</sequence>
<evidence type="ECO:0000256" key="6">
    <source>
        <dbReference type="ARBA" id="ARBA00022729"/>
    </source>
</evidence>
<dbReference type="Pfam" id="PF00560">
    <property type="entry name" value="LRR_1"/>
    <property type="match status" value="1"/>
</dbReference>
<dbReference type="GO" id="GO:0005764">
    <property type="term" value="C:lysosome"/>
    <property type="evidence" value="ECO:0007669"/>
    <property type="project" value="Ensembl"/>
</dbReference>
<keyword evidence="11 16" id="KW-0472">Membrane</keyword>
<dbReference type="GO" id="GO:0007254">
    <property type="term" value="P:JNK cascade"/>
    <property type="evidence" value="ECO:0007669"/>
    <property type="project" value="Ensembl"/>
</dbReference>
<evidence type="ECO:0000256" key="15">
    <source>
        <dbReference type="ARBA" id="ARBA00046288"/>
    </source>
</evidence>
<dbReference type="STRING" id="28377.ENSACAP00000001544"/>
<dbReference type="GO" id="GO:0005886">
    <property type="term" value="C:plasma membrane"/>
    <property type="evidence" value="ECO:0000318"/>
    <property type="project" value="GO_Central"/>
</dbReference>
<dbReference type="FunFam" id="3.80.10.10:FF:000037">
    <property type="entry name" value="Toll-like receptor 7"/>
    <property type="match status" value="1"/>
</dbReference>